<gene>
    <name evidence="2" type="ORF">SAMN02745204_00031</name>
</gene>
<keyword evidence="3" id="KW-1185">Reference proteome</keyword>
<dbReference type="SMART" id="SM01321">
    <property type="entry name" value="Y1_Tnp"/>
    <property type="match status" value="1"/>
</dbReference>
<dbReference type="PANTHER" id="PTHR36966">
    <property type="entry name" value="REP-ASSOCIATED TYROSINE TRANSPOSASE"/>
    <property type="match status" value="1"/>
</dbReference>
<dbReference type="RefSeq" id="WP_072754614.1">
    <property type="nucleotide sequence ID" value="NZ_FQUK01000001.1"/>
</dbReference>
<dbReference type="Proteomes" id="UP000242857">
    <property type="component" value="Unassembled WGS sequence"/>
</dbReference>
<reference evidence="3" key="1">
    <citation type="submission" date="2016-11" db="EMBL/GenBank/DDBJ databases">
        <authorList>
            <person name="Varghese N."/>
            <person name="Submissions S."/>
        </authorList>
    </citation>
    <scope>NUCLEOTIDE SEQUENCE [LARGE SCALE GENOMIC DNA]</scope>
    <source>
        <strain evidence="3">DSM 14834</strain>
    </source>
</reference>
<dbReference type="EMBL" id="FQUK01000001">
    <property type="protein sequence ID" value="SHE27214.1"/>
    <property type="molecule type" value="Genomic_DNA"/>
</dbReference>
<dbReference type="Gene3D" id="3.30.70.1290">
    <property type="entry name" value="Transposase IS200-like"/>
    <property type="match status" value="1"/>
</dbReference>
<evidence type="ECO:0000313" key="2">
    <source>
        <dbReference type="EMBL" id="SHE27214.1"/>
    </source>
</evidence>
<dbReference type="GO" id="GO:0004803">
    <property type="term" value="F:transposase activity"/>
    <property type="evidence" value="ECO:0007669"/>
    <property type="project" value="InterPro"/>
</dbReference>
<proteinExistence type="predicted"/>
<organism evidence="2 3">
    <name type="scientific">Thermomonas hydrothermalis</name>
    <dbReference type="NCBI Taxonomy" id="213588"/>
    <lineage>
        <taxon>Bacteria</taxon>
        <taxon>Pseudomonadati</taxon>
        <taxon>Pseudomonadota</taxon>
        <taxon>Gammaproteobacteria</taxon>
        <taxon>Lysobacterales</taxon>
        <taxon>Lysobacteraceae</taxon>
        <taxon>Thermomonas</taxon>
    </lineage>
</organism>
<dbReference type="InterPro" id="IPR052715">
    <property type="entry name" value="RAYT_transposase"/>
</dbReference>
<dbReference type="STRING" id="213588.SAMN02745204_00031"/>
<evidence type="ECO:0000313" key="3">
    <source>
        <dbReference type="Proteomes" id="UP000242857"/>
    </source>
</evidence>
<dbReference type="InterPro" id="IPR002686">
    <property type="entry name" value="Transposase_17"/>
</dbReference>
<evidence type="ECO:0000259" key="1">
    <source>
        <dbReference type="SMART" id="SM01321"/>
    </source>
</evidence>
<dbReference type="PANTHER" id="PTHR36966:SF1">
    <property type="entry name" value="REP-ASSOCIATED TYROSINE TRANSPOSASE"/>
    <property type="match status" value="1"/>
</dbReference>
<feature type="domain" description="Transposase IS200-like" evidence="1">
    <location>
        <begin position="20"/>
        <end position="173"/>
    </location>
</feature>
<dbReference type="GO" id="GO:0006313">
    <property type="term" value="P:DNA transposition"/>
    <property type="evidence" value="ECO:0007669"/>
    <property type="project" value="InterPro"/>
</dbReference>
<dbReference type="InterPro" id="IPR036515">
    <property type="entry name" value="Transposase_17_sf"/>
</dbReference>
<name>A0A1M4S4S1_9GAMM</name>
<sequence length="192" mass="21630">MRAGQHPNRRSLRLKGYDYAQAGAYFVTICTQGRVCLFGEVVDGEMRLNAAGAVVDAEWHGLPRRFPGVQTDAFVVMPNHVHGIIHVGARFIAPEFIAPEFVSSIQTGVADYDTGAMNRAPTVGDIVRAFKAVTTRRIRQHGMANFGWQRNYYEHIIRNEASLDGIRAYIVNNPLQWALDREHPENWKRGKP</sequence>
<dbReference type="GO" id="GO:0043565">
    <property type="term" value="F:sequence-specific DNA binding"/>
    <property type="evidence" value="ECO:0007669"/>
    <property type="project" value="TreeGrafter"/>
</dbReference>
<dbReference type="SUPFAM" id="SSF143422">
    <property type="entry name" value="Transposase IS200-like"/>
    <property type="match status" value="1"/>
</dbReference>
<accession>A0A1M4S4S1</accession>
<dbReference type="AlphaFoldDB" id="A0A1M4S4S1"/>
<protein>
    <submittedName>
        <fullName evidence="2">REP element-mobilizing transposase RayT</fullName>
    </submittedName>
</protein>
<dbReference type="OrthoDB" id="9791101at2"/>